<name>A0A7Y0L695_9FIRM</name>
<dbReference type="PANTHER" id="PTHR22550">
    <property type="entry name" value="SPORE GERMINATION PROTEIN"/>
    <property type="match status" value="1"/>
</dbReference>
<keyword evidence="5" id="KW-1185">Reference proteome</keyword>
<comment type="similarity">
    <text evidence="1">Belongs to the GerABKA family.</text>
</comment>
<evidence type="ECO:0000256" key="1">
    <source>
        <dbReference type="ARBA" id="ARBA00005278"/>
    </source>
</evidence>
<dbReference type="PANTHER" id="PTHR22550:SF5">
    <property type="entry name" value="LEUCINE ZIPPER PROTEIN 4"/>
    <property type="match status" value="1"/>
</dbReference>
<sequence length="366" mass="39976">MSQTTDLKTAIDAWVSELKTSGSVDDISADLTVSYNRLHSTLGQSADIVIHRLLLGKALQWRGFIAYVTGMVNPTVLDGDLVHSLQYYWSSQALAGQPPEALMTAFQSAFVGVGKITQETTWSKAIAGMMQGNTLFFLDGVASCLLLDTAKIPSRSVSTVKSEPSVKGPQEAFIEVLGTQMALLRSRLPTEKLRFHAQTLSQGAESRIALANLEGVTNPSIVHAVAERLKGIEVDSIQSAQEVAEFLADRHWTIFPQVRETDRVDMVARSLNQGKVAVLVANDPFVLILPNTLMDYYQTSQDYAMPCWDSSLVRLVRFVGLIIGLYLMPLYIALTSINPDLLPIKLILTLAGSRENIPIPPSGKSS</sequence>
<proteinExistence type="inferred from homology"/>
<keyword evidence="3" id="KW-0812">Transmembrane</keyword>
<keyword evidence="2 3" id="KW-0472">Membrane</keyword>
<gene>
    <name evidence="4" type="ORF">HIJ39_15375</name>
</gene>
<dbReference type="EMBL" id="JABBVZ010000063">
    <property type="protein sequence ID" value="NMP23722.1"/>
    <property type="molecule type" value="Genomic_DNA"/>
</dbReference>
<feature type="transmembrane region" description="Helical" evidence="3">
    <location>
        <begin position="315"/>
        <end position="334"/>
    </location>
</feature>
<evidence type="ECO:0000313" key="4">
    <source>
        <dbReference type="EMBL" id="NMP23722.1"/>
    </source>
</evidence>
<evidence type="ECO:0000256" key="3">
    <source>
        <dbReference type="SAM" id="Phobius"/>
    </source>
</evidence>
<protein>
    <submittedName>
        <fullName evidence="4">Spore germination protein</fullName>
    </submittedName>
</protein>
<dbReference type="GO" id="GO:0009847">
    <property type="term" value="P:spore germination"/>
    <property type="evidence" value="ECO:0007669"/>
    <property type="project" value="InterPro"/>
</dbReference>
<dbReference type="InterPro" id="IPR050768">
    <property type="entry name" value="UPF0353/GerABKA_families"/>
</dbReference>
<organism evidence="4 5">
    <name type="scientific">Sulfobacillus harzensis</name>
    <dbReference type="NCBI Taxonomy" id="2729629"/>
    <lineage>
        <taxon>Bacteria</taxon>
        <taxon>Bacillati</taxon>
        <taxon>Bacillota</taxon>
        <taxon>Clostridia</taxon>
        <taxon>Eubacteriales</taxon>
        <taxon>Clostridiales Family XVII. Incertae Sedis</taxon>
        <taxon>Sulfobacillus</taxon>
    </lineage>
</organism>
<dbReference type="GO" id="GO:0016020">
    <property type="term" value="C:membrane"/>
    <property type="evidence" value="ECO:0007669"/>
    <property type="project" value="InterPro"/>
</dbReference>
<accession>A0A7Y0L695</accession>
<dbReference type="AlphaFoldDB" id="A0A7Y0L695"/>
<dbReference type="Pfam" id="PF03323">
    <property type="entry name" value="GerA"/>
    <property type="match status" value="1"/>
</dbReference>
<keyword evidence="3" id="KW-1133">Transmembrane helix</keyword>
<dbReference type="InterPro" id="IPR004995">
    <property type="entry name" value="Spore_Ger"/>
</dbReference>
<dbReference type="Proteomes" id="UP000533476">
    <property type="component" value="Unassembled WGS sequence"/>
</dbReference>
<evidence type="ECO:0000313" key="5">
    <source>
        <dbReference type="Proteomes" id="UP000533476"/>
    </source>
</evidence>
<reference evidence="4 5" key="1">
    <citation type="submission" date="2020-04" db="EMBL/GenBank/DDBJ databases">
        <authorList>
            <person name="Zhang R."/>
            <person name="Schippers A."/>
        </authorList>
    </citation>
    <scope>NUCLEOTIDE SEQUENCE [LARGE SCALE GENOMIC DNA]</scope>
    <source>
        <strain evidence="4 5">DSM 109850</strain>
    </source>
</reference>
<evidence type="ECO:0000256" key="2">
    <source>
        <dbReference type="ARBA" id="ARBA00023136"/>
    </source>
</evidence>
<comment type="caution">
    <text evidence="4">The sequence shown here is derived from an EMBL/GenBank/DDBJ whole genome shotgun (WGS) entry which is preliminary data.</text>
</comment>